<evidence type="ECO:0000256" key="10">
    <source>
        <dbReference type="PIRSR" id="PIRSR038120-1"/>
    </source>
</evidence>
<dbReference type="InterPro" id="IPR017390">
    <property type="entry name" value="Ubiquitinyl_hydrolase_UCH37"/>
</dbReference>
<keyword evidence="8" id="KW-0539">Nucleus</keyword>
<feature type="site" description="Transition state stabilizer" evidence="12">
    <location>
        <position position="75"/>
    </location>
</feature>
<gene>
    <name evidence="15" type="ORF">AKO1_000954</name>
</gene>
<keyword evidence="4 9" id="KW-0645">Protease</keyword>
<dbReference type="Gene3D" id="1.20.58.860">
    <property type="match status" value="1"/>
</dbReference>
<evidence type="ECO:0000313" key="15">
    <source>
        <dbReference type="EMBL" id="KAL0487120.1"/>
    </source>
</evidence>
<dbReference type="Pfam" id="PF18031">
    <property type="entry name" value="UCH_C"/>
    <property type="match status" value="1"/>
</dbReference>
<dbReference type="CDD" id="cd09617">
    <property type="entry name" value="Peptidase_C12_UCH37_BAP1"/>
    <property type="match status" value="1"/>
</dbReference>
<evidence type="ECO:0000256" key="8">
    <source>
        <dbReference type="ARBA" id="ARBA00023242"/>
    </source>
</evidence>
<evidence type="ECO:0000259" key="14">
    <source>
        <dbReference type="PROSITE" id="PS52048"/>
    </source>
</evidence>
<dbReference type="SUPFAM" id="SSF54001">
    <property type="entry name" value="Cysteine proteinases"/>
    <property type="match status" value="1"/>
</dbReference>
<feature type="active site" description="Proton donor" evidence="10 12">
    <location>
        <position position="158"/>
    </location>
</feature>
<feature type="site" description="Important for enzyme activity" evidence="11 12">
    <location>
        <position position="173"/>
    </location>
</feature>
<dbReference type="EC" id="3.4.19.12" evidence="9 13"/>
<dbReference type="InterPro" id="IPR041507">
    <property type="entry name" value="UCH_C"/>
</dbReference>
<dbReference type="GO" id="GO:0016579">
    <property type="term" value="P:protein deubiquitination"/>
    <property type="evidence" value="ECO:0007669"/>
    <property type="project" value="InterPro"/>
</dbReference>
<dbReference type="FunFam" id="3.40.532.10:FF:000003">
    <property type="entry name" value="Ubiquitin carboxyl-terminal hydrolase"/>
    <property type="match status" value="1"/>
</dbReference>
<sequence length="307" mass="35539">MSWCTIESDPGVFTELIQTIGVKGAQVEELYALDYESLASLKPVFGLIFLFKWRAEKDERPVVENPPETLFFARQKINNACATQAILSILMNARDHIELGDELSQFYEFTKTFSADMRGDTIGNSEVMRTAHNSFARPDPFVMEEDKSRDDKDDEAFHFISYVPSKGTLYELDGLKKGPIIIGHYNENEDWLQKVVPIIQERVARYSQTEIKFNLLAVMGDQKIKYEKEIEELTKQDISDPTLIAQREDRLADLRECLNQQVELRAKWKEENIKRRHNYVPFLVNLIKVLAQKNELMPLIESAKNKL</sequence>
<keyword evidence="5 9" id="KW-0833">Ubl conjugation pathway</keyword>
<dbReference type="EMBL" id="JAOPGA020001302">
    <property type="protein sequence ID" value="KAL0487120.1"/>
    <property type="molecule type" value="Genomic_DNA"/>
</dbReference>
<keyword evidence="6 9" id="KW-0378">Hydrolase</keyword>
<feature type="domain" description="UCH catalytic" evidence="14">
    <location>
        <begin position="2"/>
        <end position="220"/>
    </location>
</feature>
<comment type="similarity">
    <text evidence="3 9 12 13">Belongs to the peptidase C12 family.</text>
</comment>
<reference evidence="15 16" key="1">
    <citation type="submission" date="2024-03" db="EMBL/GenBank/DDBJ databases">
        <title>The Acrasis kona genome and developmental transcriptomes reveal deep origins of eukaryotic multicellular pathways.</title>
        <authorList>
            <person name="Sheikh S."/>
            <person name="Fu C.-J."/>
            <person name="Brown M.W."/>
            <person name="Baldauf S.L."/>
        </authorList>
    </citation>
    <scope>NUCLEOTIDE SEQUENCE [LARGE SCALE GENOMIC DNA]</scope>
    <source>
        <strain evidence="15 16">ATCC MYA-3509</strain>
    </source>
</reference>
<comment type="catalytic activity">
    <reaction evidence="1 9 12 13">
        <text>Thiol-dependent hydrolysis of ester, thioester, amide, peptide and isopeptide bonds formed by the C-terminal Gly of ubiquitin (a 76-residue protein attached to proteins as an intracellular targeting signal).</text>
        <dbReference type="EC" id="3.4.19.12"/>
    </reaction>
</comment>
<dbReference type="PROSITE" id="PS52049">
    <property type="entry name" value="ULD"/>
    <property type="match status" value="1"/>
</dbReference>
<evidence type="ECO:0000313" key="16">
    <source>
        <dbReference type="Proteomes" id="UP001431209"/>
    </source>
</evidence>
<comment type="subcellular location">
    <subcellularLocation>
        <location evidence="2">Nucleus</location>
    </subcellularLocation>
</comment>
<dbReference type="AlphaFoldDB" id="A0AAW2ZCC7"/>
<evidence type="ECO:0000256" key="9">
    <source>
        <dbReference type="PIRNR" id="PIRNR038120"/>
    </source>
</evidence>
<evidence type="ECO:0000256" key="2">
    <source>
        <dbReference type="ARBA" id="ARBA00004123"/>
    </source>
</evidence>
<evidence type="ECO:0000256" key="11">
    <source>
        <dbReference type="PIRSR" id="PIRSR038120-2"/>
    </source>
</evidence>
<dbReference type="PANTHER" id="PTHR10589:SF16">
    <property type="entry name" value="UBIQUITIN CARBOXYL-TERMINAL HYDROLASE ISOZYME L5"/>
    <property type="match status" value="1"/>
</dbReference>
<dbReference type="PIRSF" id="PIRSF038120">
    <property type="entry name" value="Ubiquitinyl_hydrolase_UCH37"/>
    <property type="match status" value="1"/>
</dbReference>
<evidence type="ECO:0000256" key="12">
    <source>
        <dbReference type="PROSITE-ProRule" id="PRU01393"/>
    </source>
</evidence>
<dbReference type="InterPro" id="IPR001578">
    <property type="entry name" value="Peptidase_C12_UCH"/>
</dbReference>
<dbReference type="Proteomes" id="UP001431209">
    <property type="component" value="Unassembled WGS sequence"/>
</dbReference>
<name>A0AAW2ZCC7_9EUKA</name>
<dbReference type="GO" id="GO:0005737">
    <property type="term" value="C:cytoplasm"/>
    <property type="evidence" value="ECO:0007669"/>
    <property type="project" value="TreeGrafter"/>
</dbReference>
<evidence type="ECO:0000256" key="3">
    <source>
        <dbReference type="ARBA" id="ARBA00009326"/>
    </source>
</evidence>
<keyword evidence="15" id="KW-0647">Proteasome</keyword>
<dbReference type="InterPro" id="IPR036959">
    <property type="entry name" value="Peptidase_C12_UCH_sf"/>
</dbReference>
<dbReference type="Pfam" id="PF01088">
    <property type="entry name" value="Peptidase_C12"/>
    <property type="match status" value="1"/>
</dbReference>
<dbReference type="PANTHER" id="PTHR10589">
    <property type="entry name" value="UBIQUITIN CARBOXYL-TERMINAL HYDROLASE"/>
    <property type="match status" value="1"/>
</dbReference>
<dbReference type="GO" id="GO:0005634">
    <property type="term" value="C:nucleus"/>
    <property type="evidence" value="ECO:0007669"/>
    <property type="project" value="UniProtKB-SubCell"/>
</dbReference>
<comment type="caution">
    <text evidence="15">The sequence shown here is derived from an EMBL/GenBank/DDBJ whole genome shotgun (WGS) entry which is preliminary data.</text>
</comment>
<dbReference type="GO" id="GO:0000502">
    <property type="term" value="C:proteasome complex"/>
    <property type="evidence" value="ECO:0007669"/>
    <property type="project" value="UniProtKB-KW"/>
</dbReference>
<keyword evidence="16" id="KW-1185">Reference proteome</keyword>
<dbReference type="InterPro" id="IPR038765">
    <property type="entry name" value="Papain-like_cys_pep_sf"/>
</dbReference>
<dbReference type="GO" id="GO:0006511">
    <property type="term" value="P:ubiquitin-dependent protein catabolic process"/>
    <property type="evidence" value="ECO:0007669"/>
    <property type="project" value="UniProtKB-UniRule"/>
</dbReference>
<evidence type="ECO:0000256" key="6">
    <source>
        <dbReference type="ARBA" id="ARBA00022801"/>
    </source>
</evidence>
<dbReference type="PROSITE" id="PS52048">
    <property type="entry name" value="UCH_DOMAIN"/>
    <property type="match status" value="1"/>
</dbReference>
<evidence type="ECO:0000256" key="1">
    <source>
        <dbReference type="ARBA" id="ARBA00000707"/>
    </source>
</evidence>
<evidence type="ECO:0000256" key="5">
    <source>
        <dbReference type="ARBA" id="ARBA00022786"/>
    </source>
</evidence>
<keyword evidence="7 9" id="KW-0788">Thiol protease</keyword>
<dbReference type="GO" id="GO:0004843">
    <property type="term" value="F:cysteine-type deubiquitinase activity"/>
    <property type="evidence" value="ECO:0007669"/>
    <property type="project" value="UniProtKB-UniRule"/>
</dbReference>
<evidence type="ECO:0000256" key="7">
    <source>
        <dbReference type="ARBA" id="ARBA00022807"/>
    </source>
</evidence>
<protein>
    <recommendedName>
        <fullName evidence="9 13">Ubiquitin carboxyl-terminal hydrolase</fullName>
        <ecNumber evidence="9 13">3.4.19.12</ecNumber>
    </recommendedName>
</protein>
<organism evidence="15 16">
    <name type="scientific">Acrasis kona</name>
    <dbReference type="NCBI Taxonomy" id="1008807"/>
    <lineage>
        <taxon>Eukaryota</taxon>
        <taxon>Discoba</taxon>
        <taxon>Heterolobosea</taxon>
        <taxon>Tetramitia</taxon>
        <taxon>Eutetramitia</taxon>
        <taxon>Acrasidae</taxon>
        <taxon>Acrasis</taxon>
    </lineage>
</organism>
<feature type="active site" description="Nucleophile" evidence="10 12">
    <location>
        <position position="81"/>
    </location>
</feature>
<dbReference type="Gene3D" id="3.40.532.10">
    <property type="entry name" value="Peptidase C12, ubiquitin carboxyl-terminal hydrolase"/>
    <property type="match status" value="1"/>
</dbReference>
<dbReference type="PRINTS" id="PR00707">
    <property type="entry name" value="UBCTHYDRLASE"/>
</dbReference>
<evidence type="ECO:0000256" key="13">
    <source>
        <dbReference type="RuleBase" id="RU361215"/>
    </source>
</evidence>
<proteinExistence type="inferred from homology"/>
<evidence type="ECO:0000256" key="4">
    <source>
        <dbReference type="ARBA" id="ARBA00022670"/>
    </source>
</evidence>
<accession>A0AAW2ZCC7</accession>